<organism evidence="9 10">
    <name type="scientific">Strongylocentrotus purpuratus</name>
    <name type="common">Purple sea urchin</name>
    <dbReference type="NCBI Taxonomy" id="7668"/>
    <lineage>
        <taxon>Eukaryota</taxon>
        <taxon>Metazoa</taxon>
        <taxon>Echinodermata</taxon>
        <taxon>Eleutherozoa</taxon>
        <taxon>Echinozoa</taxon>
        <taxon>Echinoidea</taxon>
        <taxon>Euechinoidea</taxon>
        <taxon>Echinacea</taxon>
        <taxon>Camarodonta</taxon>
        <taxon>Echinidea</taxon>
        <taxon>Strongylocentrotidae</taxon>
        <taxon>Strongylocentrotus</taxon>
    </lineage>
</organism>
<keyword evidence="3" id="KW-0378">Hydrolase</keyword>
<dbReference type="GO" id="GO:0004177">
    <property type="term" value="F:aminopeptidase activity"/>
    <property type="evidence" value="ECO:0007669"/>
    <property type="project" value="UniProtKB-KW"/>
</dbReference>
<evidence type="ECO:0000313" key="9">
    <source>
        <dbReference type="EnsemblMetazoa" id="XP_011681883"/>
    </source>
</evidence>
<comment type="similarity">
    <text evidence="4">Belongs to the ACTMAP family.</text>
</comment>
<dbReference type="CTD" id="121419294"/>
<reference evidence="10" key="1">
    <citation type="submission" date="2015-02" db="EMBL/GenBank/DDBJ databases">
        <title>Genome sequencing for Strongylocentrotus purpuratus.</title>
        <authorList>
            <person name="Murali S."/>
            <person name="Liu Y."/>
            <person name="Vee V."/>
            <person name="English A."/>
            <person name="Wang M."/>
            <person name="Skinner E."/>
            <person name="Han Y."/>
            <person name="Muzny D.M."/>
            <person name="Worley K.C."/>
            <person name="Gibbs R.A."/>
        </authorList>
    </citation>
    <scope>NUCLEOTIDE SEQUENCE</scope>
</reference>
<accession>A0A7M7HR00</accession>
<evidence type="ECO:0000256" key="3">
    <source>
        <dbReference type="ARBA" id="ARBA00022801"/>
    </source>
</evidence>
<dbReference type="RefSeq" id="XP_011681883.2">
    <property type="nucleotide sequence ID" value="XM_011683581.2"/>
</dbReference>
<evidence type="ECO:0000256" key="5">
    <source>
        <dbReference type="ARBA" id="ARBA00034848"/>
    </source>
</evidence>
<dbReference type="InterPro" id="IPR040043">
    <property type="entry name" value="ACTMAP"/>
</dbReference>
<dbReference type="FunCoup" id="A0A7M7HR00">
    <property type="interactions" value="846"/>
</dbReference>
<dbReference type="GeneID" id="100891928"/>
<dbReference type="Pfam" id="PF21646">
    <property type="entry name" value="ACTMAP-like_C"/>
    <property type="match status" value="1"/>
</dbReference>
<keyword evidence="1" id="KW-0031">Aminopeptidase</keyword>
<name>A0A7M7HR00_STRPU</name>
<dbReference type="OrthoDB" id="198816at2759"/>
<proteinExistence type="inferred from homology"/>
<evidence type="ECO:0000256" key="7">
    <source>
        <dbReference type="ARBA" id="ARBA00049041"/>
    </source>
</evidence>
<dbReference type="KEGG" id="spu:100891928"/>
<dbReference type="OMA" id="QLWDYEQ"/>
<dbReference type="AlphaFoldDB" id="A0A7M7HR00"/>
<dbReference type="GO" id="GO:0006508">
    <property type="term" value="P:proteolysis"/>
    <property type="evidence" value="ECO:0007669"/>
    <property type="project" value="UniProtKB-KW"/>
</dbReference>
<evidence type="ECO:0000256" key="4">
    <source>
        <dbReference type="ARBA" id="ARBA00034725"/>
    </source>
</evidence>
<feature type="compositionally biased region" description="Pro residues" evidence="8">
    <location>
        <begin position="1"/>
        <end position="24"/>
    </location>
</feature>
<keyword evidence="2" id="KW-0645">Protease</keyword>
<dbReference type="PANTHER" id="PTHR28631:SF1">
    <property type="entry name" value="ACTIN MATURATION PROTEASE"/>
    <property type="match status" value="1"/>
</dbReference>
<evidence type="ECO:0000313" key="10">
    <source>
        <dbReference type="Proteomes" id="UP000007110"/>
    </source>
</evidence>
<evidence type="ECO:0000256" key="1">
    <source>
        <dbReference type="ARBA" id="ARBA00022438"/>
    </source>
</evidence>
<dbReference type="InParanoid" id="A0A7M7HR00"/>
<evidence type="ECO:0000256" key="6">
    <source>
        <dbReference type="ARBA" id="ARBA00034908"/>
    </source>
</evidence>
<sequence>MASFPSPPPPPPPPPSSSVVPPPVNHLDDKQMHRDFESSADEVKQTVERLPSWRLQSTDEARTRWLACNQQIKHVGQQGTTCGLVALCMAANMLNSAEKSLNVVLSSAIEKGYTLQGEMFSASNTLKFAEEEFNMTGRLLSDGLQIHRKDVISHLARGLPVLVPYDKDSNNEPATRKGHFAHWAVLTGFVIILPDDVDVPPCCHGDSTSSNLTYLPPPWSDDMISILPHLISKASLVFLFARQGKSRLLGAWQYDVLARSNMNLTEYDPALEGEFVFHQEGLAAGLAEKVILLNRRDDKPLDAL</sequence>
<reference evidence="9" key="2">
    <citation type="submission" date="2021-01" db="UniProtKB">
        <authorList>
            <consortium name="EnsemblMetazoa"/>
        </authorList>
    </citation>
    <scope>IDENTIFICATION</scope>
</reference>
<protein>
    <recommendedName>
        <fullName evidence="5">Actin maturation protease</fullName>
    </recommendedName>
    <alternativeName>
        <fullName evidence="6">Actin aminopeptidase ACTMAP</fullName>
    </alternativeName>
</protein>
<evidence type="ECO:0000256" key="2">
    <source>
        <dbReference type="ARBA" id="ARBA00022670"/>
    </source>
</evidence>
<dbReference type="EnsemblMetazoa" id="XM_011683581">
    <property type="protein sequence ID" value="XP_011681883"/>
    <property type="gene ID" value="LOC100891928"/>
</dbReference>
<keyword evidence="10" id="KW-1185">Reference proteome</keyword>
<comment type="catalytic activity">
    <reaction evidence="7">
        <text>N-terminal N(alpha)-acetyl-L-cysteinyl-L-aspartyl-[protein] + H2O = N-terminal L-aspartyl-[protein] + N-acetyl-L-cysteine</text>
        <dbReference type="Rhea" id="RHEA:74579"/>
        <dbReference type="Rhea" id="RHEA-COMP:12669"/>
        <dbReference type="Rhea" id="RHEA-COMP:18395"/>
        <dbReference type="ChEBI" id="CHEBI:15377"/>
        <dbReference type="ChEBI" id="CHEBI:64720"/>
        <dbReference type="ChEBI" id="CHEBI:78236"/>
        <dbReference type="ChEBI" id="CHEBI:193599"/>
    </reaction>
    <physiologicalReaction direction="left-to-right" evidence="7">
        <dbReference type="Rhea" id="RHEA:74580"/>
    </physiologicalReaction>
</comment>
<feature type="region of interest" description="Disordered" evidence="8">
    <location>
        <begin position="1"/>
        <end position="29"/>
    </location>
</feature>
<dbReference type="PANTHER" id="PTHR28631">
    <property type="entry name" value="UPF0692 PROTEIN C19ORF54"/>
    <property type="match status" value="1"/>
</dbReference>
<evidence type="ECO:0000256" key="8">
    <source>
        <dbReference type="SAM" id="MobiDB-lite"/>
    </source>
</evidence>
<dbReference type="Proteomes" id="UP000007110">
    <property type="component" value="Unassembled WGS sequence"/>
</dbReference>